<comment type="caution">
    <text evidence="1">The sequence shown here is derived from an EMBL/GenBank/DDBJ whole genome shotgun (WGS) entry which is preliminary data.</text>
</comment>
<organism evidence="1 2">
    <name type="scientific">Striga asiatica</name>
    <name type="common">Asiatic witchweed</name>
    <name type="synonym">Buchnera asiatica</name>
    <dbReference type="NCBI Taxonomy" id="4170"/>
    <lineage>
        <taxon>Eukaryota</taxon>
        <taxon>Viridiplantae</taxon>
        <taxon>Streptophyta</taxon>
        <taxon>Embryophyta</taxon>
        <taxon>Tracheophyta</taxon>
        <taxon>Spermatophyta</taxon>
        <taxon>Magnoliopsida</taxon>
        <taxon>eudicotyledons</taxon>
        <taxon>Gunneridae</taxon>
        <taxon>Pentapetalae</taxon>
        <taxon>asterids</taxon>
        <taxon>lamiids</taxon>
        <taxon>Lamiales</taxon>
        <taxon>Orobanchaceae</taxon>
        <taxon>Buchnereae</taxon>
        <taxon>Striga</taxon>
    </lineage>
</organism>
<keyword evidence="2" id="KW-1185">Reference proteome</keyword>
<evidence type="ECO:0000313" key="2">
    <source>
        <dbReference type="Proteomes" id="UP000325081"/>
    </source>
</evidence>
<name>A0A5A7PZR5_STRAF</name>
<accession>A0A5A7PZR5</accession>
<reference evidence="2" key="1">
    <citation type="journal article" date="2019" name="Curr. Biol.">
        <title>Genome Sequence of Striga asiatica Provides Insight into the Evolution of Plant Parasitism.</title>
        <authorList>
            <person name="Yoshida S."/>
            <person name="Kim S."/>
            <person name="Wafula E.K."/>
            <person name="Tanskanen J."/>
            <person name="Kim Y.M."/>
            <person name="Honaas L."/>
            <person name="Yang Z."/>
            <person name="Spallek T."/>
            <person name="Conn C.E."/>
            <person name="Ichihashi Y."/>
            <person name="Cheong K."/>
            <person name="Cui S."/>
            <person name="Der J.P."/>
            <person name="Gundlach H."/>
            <person name="Jiao Y."/>
            <person name="Hori C."/>
            <person name="Ishida J.K."/>
            <person name="Kasahara H."/>
            <person name="Kiba T."/>
            <person name="Kim M.S."/>
            <person name="Koo N."/>
            <person name="Laohavisit A."/>
            <person name="Lee Y.H."/>
            <person name="Lumba S."/>
            <person name="McCourt P."/>
            <person name="Mortimer J.C."/>
            <person name="Mutuku J.M."/>
            <person name="Nomura T."/>
            <person name="Sasaki-Sekimoto Y."/>
            <person name="Seto Y."/>
            <person name="Wang Y."/>
            <person name="Wakatake T."/>
            <person name="Sakakibara H."/>
            <person name="Demura T."/>
            <person name="Yamaguchi S."/>
            <person name="Yoneyama K."/>
            <person name="Manabe R.I."/>
            <person name="Nelson D.C."/>
            <person name="Schulman A.H."/>
            <person name="Timko M.P."/>
            <person name="dePamphilis C.W."/>
            <person name="Choi D."/>
            <person name="Shirasu K."/>
        </authorList>
    </citation>
    <scope>NUCLEOTIDE SEQUENCE [LARGE SCALE GENOMIC DNA]</scope>
    <source>
        <strain evidence="2">cv. UVA1</strain>
    </source>
</reference>
<protein>
    <submittedName>
        <fullName evidence="1">UDP-galactose transporter 1</fullName>
    </submittedName>
</protein>
<dbReference type="Proteomes" id="UP000325081">
    <property type="component" value="Unassembled WGS sequence"/>
</dbReference>
<gene>
    <name evidence="1" type="ORF">STAS_14896</name>
</gene>
<dbReference type="AlphaFoldDB" id="A0A5A7PZR5"/>
<dbReference type="EMBL" id="BKCP01005494">
    <property type="protein sequence ID" value="GER38375.1"/>
    <property type="molecule type" value="Genomic_DNA"/>
</dbReference>
<sequence>MRLKLLDGVLLRTTAGIRRFSESDGAADRLEFPVNRRTMLGLERRWLRTLVKGLCSSGWSRFWPVRAQRSRSVAGKVCWRPMKETEHPGKRVVGRLAWSEEGRWSKPWSPVGVLQSGNETRLAGVAQRRWEKRWFLQPAQT</sequence>
<proteinExistence type="predicted"/>
<evidence type="ECO:0000313" key="1">
    <source>
        <dbReference type="EMBL" id="GER38375.1"/>
    </source>
</evidence>